<dbReference type="PANTHER" id="PTHR13929">
    <property type="entry name" value="1,4-DIHYDROXY-2-NAPHTHOATE OCTAPRENYLTRANSFERASE"/>
    <property type="match status" value="1"/>
</dbReference>
<comment type="function">
    <text evidence="8">Conversion of 1,4-dihydroxy-2-naphthoate (DHNA) to demethylmenaquinone (DMK).</text>
</comment>
<comment type="pathway">
    <text evidence="8">Quinol/quinone metabolism; menaquinone biosynthesis; menaquinol from 1,4-dihydroxy-2-naphthoate: step 1/2.</text>
</comment>
<feature type="transmembrane region" description="Helical" evidence="8">
    <location>
        <begin position="394"/>
        <end position="412"/>
    </location>
</feature>
<dbReference type="Proteomes" id="UP000279446">
    <property type="component" value="Unassembled WGS sequence"/>
</dbReference>
<dbReference type="CDD" id="cd13962">
    <property type="entry name" value="PT_UbiA_UBIAD1"/>
    <property type="match status" value="1"/>
</dbReference>
<evidence type="ECO:0000256" key="2">
    <source>
        <dbReference type="ARBA" id="ARBA00022428"/>
    </source>
</evidence>
<evidence type="ECO:0000256" key="4">
    <source>
        <dbReference type="ARBA" id="ARBA00022679"/>
    </source>
</evidence>
<keyword evidence="5 8" id="KW-0812">Transmembrane</keyword>
<dbReference type="Gene3D" id="1.10.357.140">
    <property type="entry name" value="UbiA prenyltransferase"/>
    <property type="match status" value="1"/>
</dbReference>
<protein>
    <recommendedName>
        <fullName evidence="8">1,4-dihydroxy-2-naphthoate octaprenyltransferase</fullName>
        <shortName evidence="8">DHNA-octaprenyltransferase</shortName>
        <ecNumber evidence="8">2.5.1.74</ecNumber>
    </recommendedName>
</protein>
<dbReference type="GO" id="GO:0005886">
    <property type="term" value="C:plasma membrane"/>
    <property type="evidence" value="ECO:0007669"/>
    <property type="project" value="UniProtKB-SubCell"/>
</dbReference>
<evidence type="ECO:0000256" key="8">
    <source>
        <dbReference type="HAMAP-Rule" id="MF_01937"/>
    </source>
</evidence>
<dbReference type="InterPro" id="IPR004657">
    <property type="entry name" value="MenA"/>
</dbReference>
<dbReference type="SUPFAM" id="SSF50475">
    <property type="entry name" value="FMN-binding split barrel"/>
    <property type="match status" value="1"/>
</dbReference>
<evidence type="ECO:0000256" key="6">
    <source>
        <dbReference type="ARBA" id="ARBA00022989"/>
    </source>
</evidence>
<keyword evidence="3 8" id="KW-1003">Cell membrane</keyword>
<evidence type="ECO:0000256" key="1">
    <source>
        <dbReference type="ARBA" id="ARBA00004141"/>
    </source>
</evidence>
<evidence type="ECO:0000256" key="5">
    <source>
        <dbReference type="ARBA" id="ARBA00022692"/>
    </source>
</evidence>
<evidence type="ECO:0000256" key="7">
    <source>
        <dbReference type="ARBA" id="ARBA00023136"/>
    </source>
</evidence>
<keyword evidence="11" id="KW-1185">Reference proteome</keyword>
<dbReference type="Pfam" id="PF01243">
    <property type="entry name" value="PNPOx_N"/>
    <property type="match status" value="1"/>
</dbReference>
<evidence type="ECO:0000313" key="11">
    <source>
        <dbReference type="Proteomes" id="UP000279446"/>
    </source>
</evidence>
<proteinExistence type="inferred from homology"/>
<reference evidence="10 11" key="1">
    <citation type="submission" date="2018-12" db="EMBL/GenBank/DDBJ databases">
        <authorList>
            <person name="Sun L."/>
            <person name="Chen Z."/>
        </authorList>
    </citation>
    <scope>NUCLEOTIDE SEQUENCE [LARGE SCALE GENOMIC DNA]</scope>
    <source>
        <strain evidence="10 11">DSM 15890</strain>
    </source>
</reference>
<comment type="caution">
    <text evidence="10">The sequence shown here is derived from an EMBL/GenBank/DDBJ whole genome shotgun (WGS) entry which is preliminary data.</text>
</comment>
<dbReference type="EMBL" id="RZNY01000004">
    <property type="protein sequence ID" value="RUT47446.1"/>
    <property type="molecule type" value="Genomic_DNA"/>
</dbReference>
<keyword evidence="7 8" id="KW-0472">Membrane</keyword>
<feature type="transmembrane region" description="Helical" evidence="8">
    <location>
        <begin position="318"/>
        <end position="340"/>
    </location>
</feature>
<feature type="transmembrane region" description="Helical" evidence="8">
    <location>
        <begin position="476"/>
        <end position="497"/>
    </location>
</feature>
<keyword evidence="6 8" id="KW-1133">Transmembrane helix</keyword>
<feature type="transmembrane region" description="Helical" evidence="8">
    <location>
        <begin position="289"/>
        <end position="306"/>
    </location>
</feature>
<comment type="catalytic activity">
    <reaction evidence="8">
        <text>an all-trans-polyprenyl diphosphate + 1,4-dihydroxy-2-naphthoate + H(+) = a 2-demethylmenaquinol + CO2 + diphosphate</text>
        <dbReference type="Rhea" id="RHEA:26478"/>
        <dbReference type="Rhea" id="RHEA-COMP:9563"/>
        <dbReference type="Rhea" id="RHEA-COMP:9564"/>
        <dbReference type="ChEBI" id="CHEBI:11173"/>
        <dbReference type="ChEBI" id="CHEBI:15378"/>
        <dbReference type="ChEBI" id="CHEBI:16526"/>
        <dbReference type="ChEBI" id="CHEBI:33019"/>
        <dbReference type="ChEBI" id="CHEBI:55437"/>
        <dbReference type="ChEBI" id="CHEBI:58914"/>
        <dbReference type="EC" id="2.5.1.74"/>
    </reaction>
</comment>
<evidence type="ECO:0000313" key="10">
    <source>
        <dbReference type="EMBL" id="RUT47446.1"/>
    </source>
</evidence>
<dbReference type="GO" id="GO:0009234">
    <property type="term" value="P:menaquinone biosynthetic process"/>
    <property type="evidence" value="ECO:0007669"/>
    <property type="project" value="UniProtKB-UniRule"/>
</dbReference>
<dbReference type="OrthoDB" id="9767568at2"/>
<keyword evidence="4 8" id="KW-0808">Transferase</keyword>
<dbReference type="InterPro" id="IPR012349">
    <property type="entry name" value="Split_barrel_FMN-bd"/>
</dbReference>
<dbReference type="HAMAP" id="MF_01937">
    <property type="entry name" value="MenA_1"/>
    <property type="match status" value="1"/>
</dbReference>
<feature type="transmembrane region" description="Helical" evidence="8">
    <location>
        <begin position="207"/>
        <end position="227"/>
    </location>
</feature>
<comment type="similarity">
    <text evidence="8">Belongs to the MenA family. Type 1 subfamily.</text>
</comment>
<feature type="transmembrane region" description="Helical" evidence="8">
    <location>
        <begin position="263"/>
        <end position="283"/>
    </location>
</feature>
<dbReference type="InterPro" id="IPR044878">
    <property type="entry name" value="UbiA_sf"/>
</dbReference>
<feature type="domain" description="Pyridoxamine 5'-phosphate oxidase N-terminal" evidence="9">
    <location>
        <begin position="12"/>
        <end position="136"/>
    </location>
</feature>
<name>A0A3S1DXJ7_9BACL</name>
<keyword evidence="2 8" id="KW-0474">Menaquinone biosynthesis</keyword>
<dbReference type="Gene3D" id="2.30.110.10">
    <property type="entry name" value="Electron Transport, Fmn-binding Protein, Chain A"/>
    <property type="match status" value="1"/>
</dbReference>
<dbReference type="AlphaFoldDB" id="A0A3S1DXJ7"/>
<gene>
    <name evidence="8" type="primary">menA</name>
    <name evidence="10" type="ORF">EJP82_06995</name>
</gene>
<dbReference type="InterPro" id="IPR000537">
    <property type="entry name" value="UbiA_prenyltransferase"/>
</dbReference>
<feature type="transmembrane region" description="Helical" evidence="8">
    <location>
        <begin position="346"/>
        <end position="366"/>
    </location>
</feature>
<dbReference type="GO" id="GO:0046428">
    <property type="term" value="F:1,4-dihydroxy-2-naphthoate polyprenyltransferase activity"/>
    <property type="evidence" value="ECO:0007669"/>
    <property type="project" value="UniProtKB-UniRule"/>
</dbReference>
<evidence type="ECO:0000259" key="9">
    <source>
        <dbReference type="Pfam" id="PF01243"/>
    </source>
</evidence>
<dbReference type="Pfam" id="PF01040">
    <property type="entry name" value="UbiA"/>
    <property type="match status" value="1"/>
</dbReference>
<accession>A0A3S1DXJ7</accession>
<dbReference type="UniPathway" id="UPA00079">
    <property type="reaction ID" value="UER00168"/>
</dbReference>
<comment type="subcellular location">
    <subcellularLocation>
        <location evidence="8">Cell membrane</location>
        <topology evidence="8">Multi-pass membrane protein</topology>
    </subcellularLocation>
    <subcellularLocation>
        <location evidence="1">Membrane</location>
        <topology evidence="1">Multi-pass membrane protein</topology>
    </subcellularLocation>
</comment>
<dbReference type="InterPro" id="IPR026046">
    <property type="entry name" value="UBIAD1"/>
</dbReference>
<evidence type="ECO:0000256" key="3">
    <source>
        <dbReference type="ARBA" id="ARBA00022475"/>
    </source>
</evidence>
<dbReference type="InterPro" id="IPR011576">
    <property type="entry name" value="Pyridox_Oxase_N"/>
</dbReference>
<organism evidence="10 11">
    <name type="scientific">Paenibacillus anaericanus</name>
    <dbReference type="NCBI Taxonomy" id="170367"/>
    <lineage>
        <taxon>Bacteria</taxon>
        <taxon>Bacillati</taxon>
        <taxon>Bacillota</taxon>
        <taxon>Bacilli</taxon>
        <taxon>Bacillales</taxon>
        <taxon>Paenibacillaceae</taxon>
        <taxon>Paenibacillus</taxon>
    </lineage>
</organism>
<sequence>MEIVVMAIRSKQQVIDFLMASEVVAVGTSNMGSPRQRMMHFAVDDDFNIFVTSTKGDPKVIQWSNIPETALLIHQGEEFMKMEECEILGRAEVLSDQAERERAALLLQHRSPIVAQFMAIDAIDRLEFIVIRPFTVKYRFVPEILQGEPPTVFEFEENRLNFSSWDDVKAKARVWKEAIRPLSMTASLIPILLGGALALSITHTINAGLFLLTLIGALMIQAGTNMINDWKDAERDSDNNTGMRPFTGGSRMIQLGLISRGDMGFFGLLLFVIATLIGVYLVFISGWGLIPLILYGIIAGMFYTNEKGKFSFLNMAPGIAELLVATTYGVFMTMGAYYVLTGHYSIQVFLISLPVAIFVSNVLLINQFPDAESDTKTGKNTLVVRIGKRKARNVLIASFIVGYLIVAILPLVNYAPYTLYISFLSLPFAWQAIRYAWKNYDKNAGDLIPSNAHTAINHLFNGLLLVLAFLLTEVNIFASIVYSIVSLLFVFWIWNYIERQRKVMNEFRNAFKR</sequence>
<feature type="transmembrane region" description="Helical" evidence="8">
    <location>
        <begin position="181"/>
        <end position="201"/>
    </location>
</feature>
<dbReference type="EC" id="2.5.1.74" evidence="8"/>
<dbReference type="PANTHER" id="PTHR13929:SF0">
    <property type="entry name" value="UBIA PRENYLTRANSFERASE DOMAIN-CONTAINING PROTEIN 1"/>
    <property type="match status" value="1"/>
</dbReference>
<dbReference type="GO" id="GO:0042371">
    <property type="term" value="P:vitamin K biosynthetic process"/>
    <property type="evidence" value="ECO:0007669"/>
    <property type="project" value="TreeGrafter"/>
</dbReference>